<dbReference type="HOGENOM" id="CLU_406900_0_0_2"/>
<feature type="compositionally biased region" description="Acidic residues" evidence="1">
    <location>
        <begin position="28"/>
        <end position="40"/>
    </location>
</feature>
<sequence length="668" mass="71931">MCPHSRRALLGIGTTLVVSAAGCLSDTGSEDDEPPADSTDDGPLSSLFATVPGDAVDESMSLSAIDDSRLREVGAMELVGPFDLARGTLLEDVFADGMSVTRRVTALHFEQESFVMAFRLEDVSFDPEQDLAVTLEDGITTRRRDDGPDYELVTLESGAVIGVADEIGVVADAESTVEAAFDARNGDAPGVREAVSSFDDALAVFPDADVRTVVTDADEWSRTYEELAAEDGEYLLLTARVRDPDTLEIGHALSVTDESVITDALIEQFEQSIVDADETVDTAVEGSLLKATETIDLESRRRAAAHESPGGLRPDELAAGEEFVEIEVTTGDPTPVSELVLEVDGEPYDEAIWADGDEEIAAGDTIRIRTADAEPNVSIALRHETEYGTTAETKLYSEFAFAFDYDLDARTVTVRYEDEYPLDGDGVVVAVRENDDLLSGDTDPLKRTRPWTGTEPSTGATATLEGVDPGTVALVGWEGDTFREALAWERIRPPGEATVDYDYETRTATVELALEDGRTWPASEYRLLVDGEPAATQWTDAGETVSDGDRLELEDVSVGTSIEVVWGEDALRIGSATARPDVSFDLAVEERTVTLVHDGGPALPASELVATVHVDDEETDVALGERVDGAFAPGDTVALLDLERDDPPLKVRVQYDGHHIEDAYDGEL</sequence>
<evidence type="ECO:0000313" key="3">
    <source>
        <dbReference type="EMBL" id="ELY81792.1"/>
    </source>
</evidence>
<dbReference type="EMBL" id="AOIE01000004">
    <property type="protein sequence ID" value="ELY81792.1"/>
    <property type="molecule type" value="Genomic_DNA"/>
</dbReference>
<dbReference type="Proteomes" id="UP000010843">
    <property type="component" value="Chromosome"/>
</dbReference>
<organism evidence="2 4">
    <name type="scientific">Natrinema pellirubrum (strain DSM 15624 / CIP 106293 / JCM 10476 / NCIMB 786 / 157)</name>
    <dbReference type="NCBI Taxonomy" id="797303"/>
    <lineage>
        <taxon>Archaea</taxon>
        <taxon>Methanobacteriati</taxon>
        <taxon>Methanobacteriota</taxon>
        <taxon>Stenosarchaea group</taxon>
        <taxon>Halobacteria</taxon>
        <taxon>Halobacteriales</taxon>
        <taxon>Natrialbaceae</taxon>
        <taxon>Natrinema</taxon>
    </lineage>
</organism>
<evidence type="ECO:0000313" key="5">
    <source>
        <dbReference type="Proteomes" id="UP000011593"/>
    </source>
</evidence>
<gene>
    <name evidence="2" type="ordered locus">Natpe_1366</name>
    <name evidence="3" type="ORF">C488_01104</name>
</gene>
<protein>
    <submittedName>
        <fullName evidence="2">Uncharacterized protein</fullName>
    </submittedName>
</protein>
<dbReference type="OrthoDB" id="205201at2157"/>
<proteinExistence type="predicted"/>
<dbReference type="EMBL" id="CP003372">
    <property type="protein sequence ID" value="AGB31270.1"/>
    <property type="molecule type" value="Genomic_DNA"/>
</dbReference>
<dbReference type="GeneID" id="14334529"/>
<dbReference type="AlphaFoldDB" id="L0JIB9"/>
<feature type="region of interest" description="Disordered" evidence="1">
    <location>
        <begin position="439"/>
        <end position="461"/>
    </location>
</feature>
<dbReference type="PATRIC" id="fig|797303.5.peg.231"/>
<reference evidence="2" key="1">
    <citation type="submission" date="2012-02" db="EMBL/GenBank/DDBJ databases">
        <title>Complete sequence of chromosome of Natrinema pellirubrum DSM 15624.</title>
        <authorList>
            <consortium name="US DOE Joint Genome Institute"/>
            <person name="Lucas S."/>
            <person name="Han J."/>
            <person name="Lapidus A."/>
            <person name="Cheng J.-F."/>
            <person name="Goodwin L."/>
            <person name="Pitluck S."/>
            <person name="Peters L."/>
            <person name="Teshima H."/>
            <person name="Detter J.C."/>
            <person name="Han C."/>
            <person name="Tapia R."/>
            <person name="Land M."/>
            <person name="Hauser L."/>
            <person name="Kyrpides N."/>
            <person name="Ivanova N."/>
            <person name="Pagani I."/>
            <person name="Sproer C."/>
            <person name="Anderson I."/>
            <person name="Woyke T."/>
        </authorList>
    </citation>
    <scope>NUCLEOTIDE SEQUENCE</scope>
    <source>
        <strain evidence="2">DSM 15624</strain>
    </source>
</reference>
<reference evidence="4" key="2">
    <citation type="submission" date="2012-02" db="EMBL/GenBank/DDBJ databases">
        <title>Complete sequence of chromosome of Natrinema pellirubrum DSM 15624.</title>
        <authorList>
            <person name="Lucas S."/>
            <person name="Han J."/>
            <person name="Lapidus A."/>
            <person name="Cheng J.-F."/>
            <person name="Goodwin L."/>
            <person name="Pitluck S."/>
            <person name="Peters L."/>
            <person name="Teshima H."/>
            <person name="Detter J.C."/>
            <person name="Han C."/>
            <person name="Tapia R."/>
            <person name="Land M."/>
            <person name="Hauser L."/>
            <person name="Kyrpides N."/>
            <person name="Ivanova N."/>
            <person name="Pagani I."/>
            <person name="Sproer C."/>
            <person name="Anderson I."/>
            <person name="Woyke T."/>
        </authorList>
    </citation>
    <scope>NUCLEOTIDE SEQUENCE [LARGE SCALE GENOMIC DNA]</scope>
    <source>
        <strain evidence="4">DSM 15624 / JCM 10476 / NCIMB 786</strain>
    </source>
</reference>
<feature type="region of interest" description="Disordered" evidence="1">
    <location>
        <begin position="24"/>
        <end position="45"/>
    </location>
</feature>
<dbReference type="eggNOG" id="arCOG06836">
    <property type="taxonomic scope" value="Archaea"/>
</dbReference>
<evidence type="ECO:0000313" key="4">
    <source>
        <dbReference type="Proteomes" id="UP000010843"/>
    </source>
</evidence>
<evidence type="ECO:0000313" key="2">
    <source>
        <dbReference type="EMBL" id="AGB31270.1"/>
    </source>
</evidence>
<keyword evidence="5" id="KW-1185">Reference proteome</keyword>
<name>L0JIB9_NATP1</name>
<dbReference type="Proteomes" id="UP000011593">
    <property type="component" value="Unassembled WGS sequence"/>
</dbReference>
<dbReference type="RefSeq" id="WP_006179532.1">
    <property type="nucleotide sequence ID" value="NC_019962.1"/>
</dbReference>
<reference evidence="3 5" key="3">
    <citation type="journal article" date="2014" name="PLoS Genet.">
        <title>Phylogenetically driven sequencing of extremely halophilic archaea reveals strategies for static and dynamic osmo-response.</title>
        <authorList>
            <person name="Becker E.A."/>
            <person name="Seitzer P.M."/>
            <person name="Tritt A."/>
            <person name="Larsen D."/>
            <person name="Krusor M."/>
            <person name="Yao A.I."/>
            <person name="Wu D."/>
            <person name="Madern D."/>
            <person name="Eisen J.A."/>
            <person name="Darling A.E."/>
            <person name="Facciotti M.T."/>
        </authorList>
    </citation>
    <scope>NUCLEOTIDE SEQUENCE [LARGE SCALE GENOMIC DNA]</scope>
    <source>
        <strain evidence="3 5">DSM 15624</strain>
    </source>
</reference>
<dbReference type="PROSITE" id="PS51257">
    <property type="entry name" value="PROKAR_LIPOPROTEIN"/>
    <property type="match status" value="1"/>
</dbReference>
<dbReference type="STRING" id="797303.Natpe_1366"/>
<dbReference type="KEGG" id="npe:Natpe_1366"/>
<evidence type="ECO:0000256" key="1">
    <source>
        <dbReference type="SAM" id="MobiDB-lite"/>
    </source>
</evidence>
<accession>L0JIB9</accession>